<evidence type="ECO:0000256" key="1">
    <source>
        <dbReference type="SAM" id="MobiDB-lite"/>
    </source>
</evidence>
<dbReference type="AlphaFoldDB" id="A0A5C3NXA5"/>
<gene>
    <name evidence="2" type="ORF">K466DRAFT_102007</name>
</gene>
<name>A0A5C3NXA5_9APHY</name>
<proteinExistence type="predicted"/>
<keyword evidence="3" id="KW-1185">Reference proteome</keyword>
<accession>A0A5C3NXA5</accession>
<dbReference type="Proteomes" id="UP000308197">
    <property type="component" value="Unassembled WGS sequence"/>
</dbReference>
<evidence type="ECO:0000313" key="3">
    <source>
        <dbReference type="Proteomes" id="UP000308197"/>
    </source>
</evidence>
<dbReference type="InParanoid" id="A0A5C3NXA5"/>
<feature type="compositionally biased region" description="Polar residues" evidence="1">
    <location>
        <begin position="32"/>
        <end position="41"/>
    </location>
</feature>
<feature type="region of interest" description="Disordered" evidence="1">
    <location>
        <begin position="32"/>
        <end position="56"/>
    </location>
</feature>
<reference evidence="2 3" key="1">
    <citation type="journal article" date="2019" name="Nat. Ecol. Evol.">
        <title>Megaphylogeny resolves global patterns of mushroom evolution.</title>
        <authorList>
            <person name="Varga T."/>
            <person name="Krizsan K."/>
            <person name="Foldi C."/>
            <person name="Dima B."/>
            <person name="Sanchez-Garcia M."/>
            <person name="Sanchez-Ramirez S."/>
            <person name="Szollosi G.J."/>
            <person name="Szarkandi J.G."/>
            <person name="Papp V."/>
            <person name="Albert L."/>
            <person name="Andreopoulos W."/>
            <person name="Angelini C."/>
            <person name="Antonin V."/>
            <person name="Barry K.W."/>
            <person name="Bougher N.L."/>
            <person name="Buchanan P."/>
            <person name="Buyck B."/>
            <person name="Bense V."/>
            <person name="Catcheside P."/>
            <person name="Chovatia M."/>
            <person name="Cooper J."/>
            <person name="Damon W."/>
            <person name="Desjardin D."/>
            <person name="Finy P."/>
            <person name="Geml J."/>
            <person name="Haridas S."/>
            <person name="Hughes K."/>
            <person name="Justo A."/>
            <person name="Karasinski D."/>
            <person name="Kautmanova I."/>
            <person name="Kiss B."/>
            <person name="Kocsube S."/>
            <person name="Kotiranta H."/>
            <person name="LaButti K.M."/>
            <person name="Lechner B.E."/>
            <person name="Liimatainen K."/>
            <person name="Lipzen A."/>
            <person name="Lukacs Z."/>
            <person name="Mihaltcheva S."/>
            <person name="Morgado L.N."/>
            <person name="Niskanen T."/>
            <person name="Noordeloos M.E."/>
            <person name="Ohm R.A."/>
            <person name="Ortiz-Santana B."/>
            <person name="Ovrebo C."/>
            <person name="Racz N."/>
            <person name="Riley R."/>
            <person name="Savchenko A."/>
            <person name="Shiryaev A."/>
            <person name="Soop K."/>
            <person name="Spirin V."/>
            <person name="Szebenyi C."/>
            <person name="Tomsovsky M."/>
            <person name="Tulloss R.E."/>
            <person name="Uehling J."/>
            <person name="Grigoriev I.V."/>
            <person name="Vagvolgyi C."/>
            <person name="Papp T."/>
            <person name="Martin F.M."/>
            <person name="Miettinen O."/>
            <person name="Hibbett D.S."/>
            <person name="Nagy L.G."/>
        </authorList>
    </citation>
    <scope>NUCLEOTIDE SEQUENCE [LARGE SCALE GENOMIC DNA]</scope>
    <source>
        <strain evidence="2 3">HHB13444</strain>
    </source>
</reference>
<organism evidence="2 3">
    <name type="scientific">Polyporus arcularius HHB13444</name>
    <dbReference type="NCBI Taxonomy" id="1314778"/>
    <lineage>
        <taxon>Eukaryota</taxon>
        <taxon>Fungi</taxon>
        <taxon>Dikarya</taxon>
        <taxon>Basidiomycota</taxon>
        <taxon>Agaricomycotina</taxon>
        <taxon>Agaricomycetes</taxon>
        <taxon>Polyporales</taxon>
        <taxon>Polyporaceae</taxon>
        <taxon>Polyporus</taxon>
    </lineage>
</organism>
<sequence length="230" mass="25247">MASLAQTVDCVIEDVDQSMLGDIGYMVRSQNSRDALSSTRDGQLKKQPLPDVPDELSKHPCRVQATVKNITHFKIEYLGSYLHAGTRFHQQPKEVASLSQMTFSSFSDSAVEPCGGGAQFRVHIADDHLDFSVGWNGQAHMLPKATVSFDLPKSTYHDAASVEESWRRDWATSARAWEAKDSEGKPVPFTIDVSAESGPQVVYIVEQVVAKEKPVGDEGTGRDRALILGL</sequence>
<dbReference type="EMBL" id="ML212769">
    <property type="protein sequence ID" value="TFK78143.1"/>
    <property type="molecule type" value="Genomic_DNA"/>
</dbReference>
<protein>
    <submittedName>
        <fullName evidence="2">Uncharacterized protein</fullName>
    </submittedName>
</protein>
<evidence type="ECO:0000313" key="2">
    <source>
        <dbReference type="EMBL" id="TFK78143.1"/>
    </source>
</evidence>